<dbReference type="EMBL" id="CAJEWN010003389">
    <property type="protein sequence ID" value="CAD2207505.1"/>
    <property type="molecule type" value="Genomic_DNA"/>
</dbReference>
<evidence type="ECO:0000313" key="2">
    <source>
        <dbReference type="EMBL" id="CAD2207505.1"/>
    </source>
</evidence>
<evidence type="ECO:0000313" key="1">
    <source>
        <dbReference type="EMBL" id="CAD2190331.1"/>
    </source>
</evidence>
<dbReference type="Proteomes" id="UP000580250">
    <property type="component" value="Unassembled WGS sequence"/>
</dbReference>
<dbReference type="EMBL" id="CAJEWN010000801">
    <property type="protein sequence ID" value="CAD2190331.1"/>
    <property type="molecule type" value="Genomic_DNA"/>
</dbReference>
<reference evidence="1 3" key="1">
    <citation type="submission" date="2020-08" db="EMBL/GenBank/DDBJ databases">
        <authorList>
            <person name="Koutsovoulos G."/>
            <person name="Danchin GJ E."/>
        </authorList>
    </citation>
    <scope>NUCLEOTIDE SEQUENCE [LARGE SCALE GENOMIC DNA]</scope>
</reference>
<accession>A0A6V7WTH4</accession>
<gene>
    <name evidence="1" type="ORF">MENT_LOCUS43114</name>
    <name evidence="2" type="ORF">MENT_LOCUS61440</name>
</gene>
<protein>
    <submittedName>
        <fullName evidence="1">Uncharacterized protein</fullName>
    </submittedName>
</protein>
<sequence>MDEINTQLYKWLSLSRSDFLKRMEKDQQTRDIAFDSSSVIFYRISFALQFLKFVSAHPCSRTILNIFFN</sequence>
<proteinExistence type="predicted"/>
<dbReference type="AlphaFoldDB" id="A0A6V7WTH4"/>
<organism evidence="1 3">
    <name type="scientific">Meloidogyne enterolobii</name>
    <name type="common">Root-knot nematode worm</name>
    <name type="synonym">Meloidogyne mayaguensis</name>
    <dbReference type="NCBI Taxonomy" id="390850"/>
    <lineage>
        <taxon>Eukaryota</taxon>
        <taxon>Metazoa</taxon>
        <taxon>Ecdysozoa</taxon>
        <taxon>Nematoda</taxon>
        <taxon>Chromadorea</taxon>
        <taxon>Rhabditida</taxon>
        <taxon>Tylenchina</taxon>
        <taxon>Tylenchomorpha</taxon>
        <taxon>Tylenchoidea</taxon>
        <taxon>Meloidogynidae</taxon>
        <taxon>Meloidogyninae</taxon>
        <taxon>Meloidogyne</taxon>
    </lineage>
</organism>
<evidence type="ECO:0000313" key="3">
    <source>
        <dbReference type="Proteomes" id="UP000580250"/>
    </source>
</evidence>
<comment type="caution">
    <text evidence="1">The sequence shown here is derived from an EMBL/GenBank/DDBJ whole genome shotgun (WGS) entry which is preliminary data.</text>
</comment>
<name>A0A6V7WTH4_MELEN</name>